<keyword evidence="4" id="KW-0378">Hydrolase</keyword>
<evidence type="ECO:0000256" key="2">
    <source>
        <dbReference type="ARBA" id="ARBA00012150"/>
    </source>
</evidence>
<dbReference type="GO" id="GO:0003998">
    <property type="term" value="F:acylphosphatase activity"/>
    <property type="evidence" value="ECO:0007669"/>
    <property type="project" value="UniProtKB-EC"/>
</dbReference>
<feature type="domain" description="Acylphosphatase-like" evidence="6">
    <location>
        <begin position="5"/>
        <end position="91"/>
    </location>
</feature>
<dbReference type="EMBL" id="PNIX01000346">
    <property type="protein sequence ID" value="PMP81137.1"/>
    <property type="molecule type" value="Genomic_DNA"/>
</dbReference>
<dbReference type="PROSITE" id="PS00150">
    <property type="entry name" value="ACYLPHOSPHATASE_1"/>
    <property type="match status" value="1"/>
</dbReference>
<dbReference type="Pfam" id="PF00708">
    <property type="entry name" value="Acylphosphatase"/>
    <property type="match status" value="1"/>
</dbReference>
<evidence type="ECO:0000256" key="3">
    <source>
        <dbReference type="ARBA" id="ARBA00047645"/>
    </source>
</evidence>
<dbReference type="NCBIfam" id="NF011000">
    <property type="entry name" value="PRK14426.1"/>
    <property type="match status" value="1"/>
</dbReference>
<feature type="active site" evidence="4">
    <location>
        <position position="20"/>
    </location>
</feature>
<comment type="catalytic activity">
    <reaction evidence="3 4">
        <text>an acyl phosphate + H2O = a carboxylate + phosphate + H(+)</text>
        <dbReference type="Rhea" id="RHEA:14965"/>
        <dbReference type="ChEBI" id="CHEBI:15377"/>
        <dbReference type="ChEBI" id="CHEBI:15378"/>
        <dbReference type="ChEBI" id="CHEBI:29067"/>
        <dbReference type="ChEBI" id="CHEBI:43474"/>
        <dbReference type="ChEBI" id="CHEBI:59918"/>
        <dbReference type="EC" id="3.6.1.7"/>
    </reaction>
</comment>
<dbReference type="InterPro" id="IPR020456">
    <property type="entry name" value="Acylphosphatase"/>
</dbReference>
<dbReference type="PANTHER" id="PTHR47268">
    <property type="entry name" value="ACYLPHOSPHATASE"/>
    <property type="match status" value="1"/>
</dbReference>
<dbReference type="InterPro" id="IPR017968">
    <property type="entry name" value="Acylphosphatase_CS"/>
</dbReference>
<comment type="caution">
    <text evidence="7">The sequence shown here is derived from an EMBL/GenBank/DDBJ whole genome shotgun (WGS) entry which is preliminary data.</text>
</comment>
<dbReference type="Proteomes" id="UP000236910">
    <property type="component" value="Unassembled WGS sequence"/>
</dbReference>
<accession>A0A2J6X479</accession>
<evidence type="ECO:0000313" key="8">
    <source>
        <dbReference type="Proteomes" id="UP000236910"/>
    </source>
</evidence>
<comment type="similarity">
    <text evidence="1 5">Belongs to the acylphosphatase family.</text>
</comment>
<dbReference type="InterPro" id="IPR001792">
    <property type="entry name" value="Acylphosphatase-like_dom"/>
</dbReference>
<proteinExistence type="inferred from homology"/>
<evidence type="ECO:0000256" key="1">
    <source>
        <dbReference type="ARBA" id="ARBA00005614"/>
    </source>
</evidence>
<dbReference type="Gene3D" id="3.30.70.100">
    <property type="match status" value="1"/>
</dbReference>
<dbReference type="NCBIfam" id="NF011012">
    <property type="entry name" value="PRK14440.1"/>
    <property type="match status" value="1"/>
</dbReference>
<dbReference type="RefSeq" id="WP_416084566.1">
    <property type="nucleotide sequence ID" value="NZ_JBNATC010000001.1"/>
</dbReference>
<protein>
    <recommendedName>
        <fullName evidence="2 4">acylphosphatase</fullName>
        <ecNumber evidence="2 4">3.6.1.7</ecNumber>
    </recommendedName>
</protein>
<evidence type="ECO:0000256" key="5">
    <source>
        <dbReference type="RuleBase" id="RU004168"/>
    </source>
</evidence>
<gene>
    <name evidence="7" type="ORF">C0175_06010</name>
</gene>
<name>A0A2J6X479_9BACT</name>
<sequence length="91" mass="10537">MEKLRLEAFVYGIVQGVGFRFFVLSNARKLGLTGYVENMWDGSVHVVAEGERDRLQKLLEYLKIGPRSAVVDKVTYNYSEYKGEFTDFEVY</sequence>
<evidence type="ECO:0000313" key="7">
    <source>
        <dbReference type="EMBL" id="PMP81137.1"/>
    </source>
</evidence>
<organism evidence="7 8">
    <name type="scientific">Caldisericum exile</name>
    <dbReference type="NCBI Taxonomy" id="693075"/>
    <lineage>
        <taxon>Bacteria</taxon>
        <taxon>Pseudomonadati</taxon>
        <taxon>Caldisericota/Cryosericota group</taxon>
        <taxon>Caldisericota</taxon>
        <taxon>Caldisericia</taxon>
        <taxon>Caldisericales</taxon>
        <taxon>Caldisericaceae</taxon>
        <taxon>Caldisericum</taxon>
    </lineage>
</organism>
<dbReference type="PRINTS" id="PR00112">
    <property type="entry name" value="ACYLPHPHTASE"/>
</dbReference>
<feature type="active site" evidence="4">
    <location>
        <position position="38"/>
    </location>
</feature>
<reference evidence="7 8" key="1">
    <citation type="submission" date="2018-01" db="EMBL/GenBank/DDBJ databases">
        <title>Metagenomic assembled genomes from two thermal pools in the Uzon Caldera, Kamchatka, Russia.</title>
        <authorList>
            <person name="Wilkins L."/>
            <person name="Ettinger C."/>
        </authorList>
    </citation>
    <scope>NUCLEOTIDE SEQUENCE [LARGE SCALE GENOMIC DNA]</scope>
    <source>
        <strain evidence="7">ARK-10</strain>
    </source>
</reference>
<evidence type="ECO:0000256" key="4">
    <source>
        <dbReference type="PROSITE-ProRule" id="PRU00520"/>
    </source>
</evidence>
<dbReference type="AlphaFoldDB" id="A0A2J6X479"/>
<dbReference type="PROSITE" id="PS51160">
    <property type="entry name" value="ACYLPHOSPHATASE_3"/>
    <property type="match status" value="1"/>
</dbReference>
<dbReference type="EC" id="3.6.1.7" evidence="2 4"/>
<evidence type="ECO:0000259" key="6">
    <source>
        <dbReference type="PROSITE" id="PS51160"/>
    </source>
</evidence>
<dbReference type="PANTHER" id="PTHR47268:SF4">
    <property type="entry name" value="ACYLPHOSPHATASE"/>
    <property type="match status" value="1"/>
</dbReference>
<dbReference type="InterPro" id="IPR036046">
    <property type="entry name" value="Acylphosphatase-like_dom_sf"/>
</dbReference>
<dbReference type="SUPFAM" id="SSF54975">
    <property type="entry name" value="Acylphosphatase/BLUF domain-like"/>
    <property type="match status" value="1"/>
</dbReference>